<feature type="signal peptide" evidence="1">
    <location>
        <begin position="1"/>
        <end position="30"/>
    </location>
</feature>
<gene>
    <name evidence="3" type="ORF">G5S42_08950</name>
</gene>
<keyword evidence="1" id="KW-0732">Signal</keyword>
<dbReference type="Gene3D" id="3.40.710.10">
    <property type="entry name" value="DD-peptidase/beta-lactamase superfamily"/>
    <property type="match status" value="1"/>
</dbReference>
<dbReference type="Pfam" id="PF00144">
    <property type="entry name" value="Beta-lactamase"/>
    <property type="match status" value="1"/>
</dbReference>
<dbReference type="InterPro" id="IPR001466">
    <property type="entry name" value="Beta-lactam-related"/>
</dbReference>
<dbReference type="PANTHER" id="PTHR46825">
    <property type="entry name" value="D-ALANYL-D-ALANINE-CARBOXYPEPTIDASE/ENDOPEPTIDASE AMPH"/>
    <property type="match status" value="1"/>
</dbReference>
<reference evidence="3 4" key="1">
    <citation type="submission" date="2020-02" db="EMBL/GenBank/DDBJ databases">
        <title>Paraburkholderia simonii sp. nov. and Paraburkholderia youngii sp. nov. Brazilian and Mexican Mimosa-associated rhizobia.</title>
        <authorList>
            <person name="Mavima L."/>
            <person name="Beukes C.W."/>
            <person name="Chan W.Y."/>
            <person name="Palmer M."/>
            <person name="De Meyer S.E."/>
            <person name="James E.K."/>
            <person name="Venter S.N."/>
            <person name="Steenkamp E.T."/>
        </authorList>
    </citation>
    <scope>NUCLEOTIDE SEQUENCE [LARGE SCALE GENOMIC DNA]</scope>
    <source>
        <strain evidence="3 4">JPY169</strain>
    </source>
</reference>
<feature type="domain" description="Beta-lactamase-related" evidence="2">
    <location>
        <begin position="43"/>
        <end position="375"/>
    </location>
</feature>
<dbReference type="InterPro" id="IPR012338">
    <property type="entry name" value="Beta-lactam/transpept-like"/>
</dbReference>
<dbReference type="Gene3D" id="2.40.128.600">
    <property type="match status" value="1"/>
</dbReference>
<dbReference type="GeneID" id="301100459"/>
<protein>
    <submittedName>
        <fullName evidence="3">Serine hydrolase</fullName>
    </submittedName>
</protein>
<accession>A0A7Y6MYW1</accession>
<dbReference type="GO" id="GO:0016787">
    <property type="term" value="F:hydrolase activity"/>
    <property type="evidence" value="ECO:0007669"/>
    <property type="project" value="UniProtKB-KW"/>
</dbReference>
<evidence type="ECO:0000256" key="1">
    <source>
        <dbReference type="SAM" id="SignalP"/>
    </source>
</evidence>
<dbReference type="SUPFAM" id="SSF56601">
    <property type="entry name" value="beta-lactamase/transpeptidase-like"/>
    <property type="match status" value="1"/>
</dbReference>
<dbReference type="RefSeq" id="WP_176106415.1">
    <property type="nucleotide sequence ID" value="NZ_JAALDK010000001.1"/>
</dbReference>
<evidence type="ECO:0000313" key="3">
    <source>
        <dbReference type="EMBL" id="NUX99824.1"/>
    </source>
</evidence>
<organism evidence="3 4">
    <name type="scientific">Paraburkholderia youngii</name>
    <dbReference type="NCBI Taxonomy" id="2782701"/>
    <lineage>
        <taxon>Bacteria</taxon>
        <taxon>Pseudomonadati</taxon>
        <taxon>Pseudomonadota</taxon>
        <taxon>Betaproteobacteria</taxon>
        <taxon>Burkholderiales</taxon>
        <taxon>Burkholderiaceae</taxon>
        <taxon>Paraburkholderia</taxon>
    </lineage>
</organism>
<dbReference type="InterPro" id="IPR050491">
    <property type="entry name" value="AmpC-like"/>
</dbReference>
<evidence type="ECO:0000313" key="4">
    <source>
        <dbReference type="Proteomes" id="UP000594380"/>
    </source>
</evidence>
<feature type="chain" id="PRO_5030996662" evidence="1">
    <location>
        <begin position="31"/>
        <end position="510"/>
    </location>
</feature>
<sequence>MTASTVIRSRWFAMLLLLASTLAPLQPAHAEGPLAREVNGVTFDQFIQKTLEDYGVPGAVVVVASDEGTEFLKGYGVRRRGETAPVDGDTRFQLASMSKFIAATSVGALVDRGVVSWDAPVRTFSRDTVLAEPYATQNVTLRDFFAHRTGLPAYTDDLLPQLDYGPDELLHRARFQQFDHSFRSRWAYSNYGIFLGQYSASRVAGMSPPQLLSNMMLVPLGMTRSGPVQAELFKDDNRATAHNIDGSIMPYENVDKFSGAGAIVSTGRDIGRWMTMLLGQGTFDGKPILSKETVTEIFAASMVQGVGGPLNDPNDSSGLGCESYHFLRWRVIEKNGALNGMRTIVTLIPERRLGIAIFANKQVTVFPEAVRAEFLERVLAPSGQDLQRQIHEEQKGWFALLDVPKPPADAKPLARDLDAFTGLFVSPLYGSLAVIRNGETLAVKIGAHDFPGRLTHWSADSFLITFENPDIPPGLLTFAFKGGDPHATGFDGSKVPNAFTTDYGHFDRAE</sequence>
<name>A0A7Y6MYW1_9BURK</name>
<dbReference type="Proteomes" id="UP000594380">
    <property type="component" value="Unassembled WGS sequence"/>
</dbReference>
<dbReference type="AlphaFoldDB" id="A0A7Y6MYW1"/>
<dbReference type="EMBL" id="JAALDK010000001">
    <property type="protein sequence ID" value="NUX99824.1"/>
    <property type="molecule type" value="Genomic_DNA"/>
</dbReference>
<keyword evidence="3" id="KW-0378">Hydrolase</keyword>
<dbReference type="PANTHER" id="PTHR46825:SF15">
    <property type="entry name" value="BETA-LACTAMASE-RELATED DOMAIN-CONTAINING PROTEIN"/>
    <property type="match status" value="1"/>
</dbReference>
<comment type="caution">
    <text evidence="3">The sequence shown here is derived from an EMBL/GenBank/DDBJ whole genome shotgun (WGS) entry which is preliminary data.</text>
</comment>
<proteinExistence type="predicted"/>
<evidence type="ECO:0000259" key="2">
    <source>
        <dbReference type="Pfam" id="PF00144"/>
    </source>
</evidence>